<dbReference type="GO" id="GO:0006508">
    <property type="term" value="P:proteolysis"/>
    <property type="evidence" value="ECO:0007669"/>
    <property type="project" value="UniProtKB-KW"/>
</dbReference>
<evidence type="ECO:0000259" key="11">
    <source>
        <dbReference type="Pfam" id="PF02163"/>
    </source>
</evidence>
<accession>A0A9D6Z310</accession>
<keyword evidence="5 10" id="KW-0812">Transmembrane</keyword>
<evidence type="ECO:0000256" key="1">
    <source>
        <dbReference type="ARBA" id="ARBA00001947"/>
    </source>
</evidence>
<evidence type="ECO:0000256" key="4">
    <source>
        <dbReference type="ARBA" id="ARBA00022670"/>
    </source>
</evidence>
<comment type="similarity">
    <text evidence="3">Belongs to the peptidase M50B family.</text>
</comment>
<feature type="transmembrane region" description="Helical" evidence="10">
    <location>
        <begin position="158"/>
        <end position="176"/>
    </location>
</feature>
<dbReference type="PANTHER" id="PTHR31412">
    <property type="entry name" value="ZINC METALLOPROTEASE EGY1"/>
    <property type="match status" value="1"/>
</dbReference>
<dbReference type="CDD" id="cd06160">
    <property type="entry name" value="S2P-M50_like_2"/>
    <property type="match status" value="1"/>
</dbReference>
<feature type="domain" description="Peptidase M50" evidence="11">
    <location>
        <begin position="62"/>
        <end position="224"/>
    </location>
</feature>
<evidence type="ECO:0000256" key="6">
    <source>
        <dbReference type="ARBA" id="ARBA00022801"/>
    </source>
</evidence>
<evidence type="ECO:0000313" key="12">
    <source>
        <dbReference type="EMBL" id="MBI5249345.1"/>
    </source>
</evidence>
<keyword evidence="7" id="KW-0809">Transit peptide</keyword>
<proteinExistence type="inferred from homology"/>
<gene>
    <name evidence="12" type="ORF">HY912_07605</name>
</gene>
<feature type="transmembrane region" description="Helical" evidence="10">
    <location>
        <begin position="228"/>
        <end position="257"/>
    </location>
</feature>
<keyword evidence="4 12" id="KW-0645">Protease</keyword>
<evidence type="ECO:0000256" key="7">
    <source>
        <dbReference type="ARBA" id="ARBA00022946"/>
    </source>
</evidence>
<organism evidence="12 13">
    <name type="scientific">Desulfomonile tiedjei</name>
    <dbReference type="NCBI Taxonomy" id="2358"/>
    <lineage>
        <taxon>Bacteria</taxon>
        <taxon>Pseudomonadati</taxon>
        <taxon>Thermodesulfobacteriota</taxon>
        <taxon>Desulfomonilia</taxon>
        <taxon>Desulfomonilales</taxon>
        <taxon>Desulfomonilaceae</taxon>
        <taxon>Desulfomonile</taxon>
    </lineage>
</organism>
<dbReference type="PANTHER" id="PTHR31412:SF0">
    <property type="entry name" value="ZINC METALLOPROTEASE EGY1, CHLOROPLASTIC-RELATED"/>
    <property type="match status" value="1"/>
</dbReference>
<evidence type="ECO:0000256" key="5">
    <source>
        <dbReference type="ARBA" id="ARBA00022692"/>
    </source>
</evidence>
<dbReference type="InterPro" id="IPR044838">
    <property type="entry name" value="EGY1-like"/>
</dbReference>
<feature type="transmembrane region" description="Helical" evidence="10">
    <location>
        <begin position="126"/>
        <end position="146"/>
    </location>
</feature>
<reference evidence="12" key="1">
    <citation type="submission" date="2020-07" db="EMBL/GenBank/DDBJ databases">
        <title>Huge and variable diversity of episymbiotic CPR bacteria and DPANN archaea in groundwater ecosystems.</title>
        <authorList>
            <person name="He C.Y."/>
            <person name="Keren R."/>
            <person name="Whittaker M."/>
            <person name="Farag I.F."/>
            <person name="Doudna J."/>
            <person name="Cate J.H.D."/>
            <person name="Banfield J.F."/>
        </authorList>
    </citation>
    <scope>NUCLEOTIDE SEQUENCE</scope>
    <source>
        <strain evidence="12">NC_groundwater_1664_Pr3_B-0.1um_52_9</strain>
    </source>
</reference>
<feature type="transmembrane region" description="Helical" evidence="10">
    <location>
        <begin position="52"/>
        <end position="73"/>
    </location>
</feature>
<protein>
    <submittedName>
        <fullName evidence="12">Site-2 protease family protein</fullName>
    </submittedName>
</protein>
<keyword evidence="6" id="KW-0378">Hydrolase</keyword>
<dbReference type="InterPro" id="IPR008915">
    <property type="entry name" value="Peptidase_M50"/>
</dbReference>
<sequence>MGDRFIRFRPFGREEFRTRKTSWPLHIVLFLLTAVTTTIAGATIFVNKSFDGWLLFVLRGFYFSVPLMSILLVHEMGHYLVARRRLLDVTPPYFIPAIPPLGTFGAFIKIRSAITNLRVLVEVGASGPIAGAIVAIPLLFVGLCLSEIHPETSSNAPGFSFGSSVILELMCLIRFGEFSTSATIIMHPTAVAAWFGLFVTAMNLLPIGQLDGGHVIYALFGPRGAQMVSFVVFCCLIPMGILLWPGWLVFGILVLFLGLRHPPPLDAYTPLDRTGRIVGWTAVILFVLTFIPVPVSIIE</sequence>
<evidence type="ECO:0000256" key="10">
    <source>
        <dbReference type="SAM" id="Phobius"/>
    </source>
</evidence>
<dbReference type="GO" id="GO:0008233">
    <property type="term" value="F:peptidase activity"/>
    <property type="evidence" value="ECO:0007669"/>
    <property type="project" value="UniProtKB-KW"/>
</dbReference>
<dbReference type="Pfam" id="PF02163">
    <property type="entry name" value="Peptidase_M50"/>
    <property type="match status" value="1"/>
</dbReference>
<evidence type="ECO:0000256" key="2">
    <source>
        <dbReference type="ARBA" id="ARBA00004141"/>
    </source>
</evidence>
<feature type="transmembrane region" description="Helical" evidence="10">
    <location>
        <begin position="182"/>
        <end position="207"/>
    </location>
</feature>
<comment type="cofactor">
    <cofactor evidence="1">
        <name>Zn(2+)</name>
        <dbReference type="ChEBI" id="CHEBI:29105"/>
    </cofactor>
</comment>
<comment type="caution">
    <text evidence="12">The sequence shown here is derived from an EMBL/GenBank/DDBJ whole genome shotgun (WGS) entry which is preliminary data.</text>
</comment>
<evidence type="ECO:0000256" key="9">
    <source>
        <dbReference type="ARBA" id="ARBA00023136"/>
    </source>
</evidence>
<keyword evidence="9 10" id="KW-0472">Membrane</keyword>
<feature type="transmembrane region" description="Helical" evidence="10">
    <location>
        <begin position="21"/>
        <end position="46"/>
    </location>
</feature>
<evidence type="ECO:0000313" key="13">
    <source>
        <dbReference type="Proteomes" id="UP000807825"/>
    </source>
</evidence>
<keyword evidence="8 10" id="KW-1133">Transmembrane helix</keyword>
<evidence type="ECO:0000256" key="3">
    <source>
        <dbReference type="ARBA" id="ARBA00007931"/>
    </source>
</evidence>
<dbReference type="EMBL" id="JACRDE010000209">
    <property type="protein sequence ID" value="MBI5249345.1"/>
    <property type="molecule type" value="Genomic_DNA"/>
</dbReference>
<dbReference type="Proteomes" id="UP000807825">
    <property type="component" value="Unassembled WGS sequence"/>
</dbReference>
<comment type="subcellular location">
    <subcellularLocation>
        <location evidence="2">Membrane</location>
        <topology evidence="2">Multi-pass membrane protein</topology>
    </subcellularLocation>
</comment>
<dbReference type="GO" id="GO:0016020">
    <property type="term" value="C:membrane"/>
    <property type="evidence" value="ECO:0007669"/>
    <property type="project" value="UniProtKB-SubCell"/>
</dbReference>
<feature type="transmembrane region" description="Helical" evidence="10">
    <location>
        <begin position="277"/>
        <end position="298"/>
    </location>
</feature>
<name>A0A9D6Z310_9BACT</name>
<evidence type="ECO:0000256" key="8">
    <source>
        <dbReference type="ARBA" id="ARBA00022989"/>
    </source>
</evidence>
<dbReference type="AlphaFoldDB" id="A0A9D6Z310"/>